<keyword evidence="1" id="KW-0732">Signal</keyword>
<keyword evidence="2" id="KW-0378">Hydrolase</keyword>
<sequence length="394" mass="44082">MAIFTRHLAARAVAVVFAAWQALASSGAAWEARVVDAATGKPLPSASVKTSAGRKTITNSEGWFEVECAPSESVTVSFVGYRPVTVAASHAASRVALQPMAVSLEEVVVMPVDKVVKGVIAEARRQMKKQRRRKTTFFYRQISFADGECIEVLEAFFKAKPVVTVSDMALMYGRYAAVGADSTEAPSFFGNFFTYSQMELVGGERPLDTQDVMPLVDNYATYYDVGLRVITDGRRRLMVLRFRPKAGVGRPILDCELYVDMRSMHILRCVGKGVNMRVLNMFNKVNVVSEVDDMSFDINMADEGGYSEVESMAVSVSFACGGTRSHIRSLMFNVGKGKRLRQGRYMLFFDNLQRKIDRQGYDAGFWRDNEVVKRTPLEEKAVRMFERRNLFGQF</sequence>
<dbReference type="RefSeq" id="WP_205107436.1">
    <property type="nucleotide sequence ID" value="NZ_JACJJL010000002.1"/>
</dbReference>
<dbReference type="Gene3D" id="2.60.40.1120">
    <property type="entry name" value="Carboxypeptidase-like, regulatory domain"/>
    <property type="match status" value="1"/>
</dbReference>
<dbReference type="SUPFAM" id="SSF49464">
    <property type="entry name" value="Carboxypeptidase regulatory domain-like"/>
    <property type="match status" value="1"/>
</dbReference>
<dbReference type="Proteomes" id="UP000764045">
    <property type="component" value="Unassembled WGS sequence"/>
</dbReference>
<dbReference type="Pfam" id="PF13715">
    <property type="entry name" value="CarbopepD_reg_2"/>
    <property type="match status" value="1"/>
</dbReference>
<evidence type="ECO:0000313" key="2">
    <source>
        <dbReference type="EMBL" id="MBM6660575.1"/>
    </source>
</evidence>
<dbReference type="EMBL" id="JACJJL010000002">
    <property type="protein sequence ID" value="MBM6660575.1"/>
    <property type="molecule type" value="Genomic_DNA"/>
</dbReference>
<feature type="signal peptide" evidence="1">
    <location>
        <begin position="1"/>
        <end position="24"/>
    </location>
</feature>
<gene>
    <name evidence="2" type="ORF">H6B30_02200</name>
</gene>
<dbReference type="InterPro" id="IPR008969">
    <property type="entry name" value="CarboxyPept-like_regulatory"/>
</dbReference>
<feature type="chain" id="PRO_5036931294" evidence="1">
    <location>
        <begin position="25"/>
        <end position="394"/>
    </location>
</feature>
<keyword evidence="2" id="KW-0645">Protease</keyword>
<keyword evidence="2" id="KW-0121">Carboxypeptidase</keyword>
<organism evidence="2 3">
    <name type="scientific">Marseilla massiliensis</name>
    <dbReference type="NCBI Taxonomy" id="1841864"/>
    <lineage>
        <taxon>Bacteria</taxon>
        <taxon>Pseudomonadati</taxon>
        <taxon>Bacteroidota</taxon>
        <taxon>Bacteroidia</taxon>
        <taxon>Bacteroidales</taxon>
        <taxon>Prevotellaceae</taxon>
        <taxon>Marseilla</taxon>
    </lineage>
</organism>
<name>A0A938WLG4_9BACT</name>
<dbReference type="AlphaFoldDB" id="A0A938WLG4"/>
<protein>
    <submittedName>
        <fullName evidence="2">Carboxypeptidase-like regulatory domain-containing protein</fullName>
    </submittedName>
</protein>
<proteinExistence type="predicted"/>
<keyword evidence="3" id="KW-1185">Reference proteome</keyword>
<comment type="caution">
    <text evidence="2">The sequence shown here is derived from an EMBL/GenBank/DDBJ whole genome shotgun (WGS) entry which is preliminary data.</text>
</comment>
<evidence type="ECO:0000313" key="3">
    <source>
        <dbReference type="Proteomes" id="UP000764045"/>
    </source>
</evidence>
<evidence type="ECO:0000256" key="1">
    <source>
        <dbReference type="SAM" id="SignalP"/>
    </source>
</evidence>
<accession>A0A938WLG4</accession>
<dbReference type="GO" id="GO:0004180">
    <property type="term" value="F:carboxypeptidase activity"/>
    <property type="evidence" value="ECO:0007669"/>
    <property type="project" value="UniProtKB-KW"/>
</dbReference>
<reference evidence="2 3" key="1">
    <citation type="journal article" date="2021" name="Sci. Rep.">
        <title>The distribution of antibiotic resistance genes in chicken gut microbiota commensals.</title>
        <authorList>
            <person name="Juricova H."/>
            <person name="Matiasovicova J."/>
            <person name="Kubasova T."/>
            <person name="Cejkova D."/>
            <person name="Rychlik I."/>
        </authorList>
    </citation>
    <scope>NUCLEOTIDE SEQUENCE [LARGE SCALE GENOMIC DNA]</scope>
    <source>
        <strain evidence="2 3">An819</strain>
    </source>
</reference>